<protein>
    <submittedName>
        <fullName evidence="3">Uncharacterized protein</fullName>
    </submittedName>
</protein>
<proteinExistence type="predicted"/>
<reference evidence="4" key="1">
    <citation type="journal article" date="2023" name="Proc. Natl. Acad. Sci. U.S.A.">
        <title>Genomic and structural basis for evolution of tropane alkaloid biosynthesis.</title>
        <authorList>
            <person name="Wanga Y.-J."/>
            <person name="Taina T."/>
            <person name="Yua J.-Y."/>
            <person name="Lia J."/>
            <person name="Xua B."/>
            <person name="Chenc J."/>
            <person name="D'Auriad J.C."/>
            <person name="Huanga J.-P."/>
            <person name="Huanga S.-X."/>
        </authorList>
    </citation>
    <scope>NUCLEOTIDE SEQUENCE [LARGE SCALE GENOMIC DNA]</scope>
    <source>
        <strain evidence="4">cv. KIB-2019</strain>
    </source>
</reference>
<dbReference type="OrthoDB" id="10518564at2759"/>
<organism evidence="3 4">
    <name type="scientific">Anisodus acutangulus</name>
    <dbReference type="NCBI Taxonomy" id="402998"/>
    <lineage>
        <taxon>Eukaryota</taxon>
        <taxon>Viridiplantae</taxon>
        <taxon>Streptophyta</taxon>
        <taxon>Embryophyta</taxon>
        <taxon>Tracheophyta</taxon>
        <taxon>Spermatophyta</taxon>
        <taxon>Magnoliopsida</taxon>
        <taxon>eudicotyledons</taxon>
        <taxon>Gunneridae</taxon>
        <taxon>Pentapetalae</taxon>
        <taxon>asterids</taxon>
        <taxon>lamiids</taxon>
        <taxon>Solanales</taxon>
        <taxon>Solanaceae</taxon>
        <taxon>Solanoideae</taxon>
        <taxon>Hyoscyameae</taxon>
        <taxon>Anisodus</taxon>
    </lineage>
</organism>
<keyword evidence="2" id="KW-1133">Transmembrane helix</keyword>
<dbReference type="EMBL" id="JAJAGQ010000024">
    <property type="protein sequence ID" value="KAJ8526719.1"/>
    <property type="molecule type" value="Genomic_DNA"/>
</dbReference>
<evidence type="ECO:0000313" key="4">
    <source>
        <dbReference type="Proteomes" id="UP001152561"/>
    </source>
</evidence>
<name>A0A9Q1L292_9SOLA</name>
<dbReference type="GO" id="GO:0005886">
    <property type="term" value="C:plasma membrane"/>
    <property type="evidence" value="ECO:0007669"/>
    <property type="project" value="TreeGrafter"/>
</dbReference>
<evidence type="ECO:0000313" key="3">
    <source>
        <dbReference type="EMBL" id="KAJ8526719.1"/>
    </source>
</evidence>
<keyword evidence="2" id="KW-0472">Membrane</keyword>
<accession>A0A9Q1L292</accession>
<feature type="coiled-coil region" evidence="1">
    <location>
        <begin position="44"/>
        <end position="78"/>
    </location>
</feature>
<keyword evidence="4" id="KW-1185">Reference proteome</keyword>
<evidence type="ECO:0000256" key="2">
    <source>
        <dbReference type="SAM" id="Phobius"/>
    </source>
</evidence>
<dbReference type="Proteomes" id="UP001152561">
    <property type="component" value="Unassembled WGS sequence"/>
</dbReference>
<dbReference type="GO" id="GO:0005789">
    <property type="term" value="C:endoplasmic reticulum membrane"/>
    <property type="evidence" value="ECO:0007669"/>
    <property type="project" value="InterPro"/>
</dbReference>
<dbReference type="GO" id="GO:0090158">
    <property type="term" value="P:endoplasmic reticulum membrane organization"/>
    <property type="evidence" value="ECO:0007669"/>
    <property type="project" value="TreeGrafter"/>
</dbReference>
<dbReference type="AlphaFoldDB" id="A0A9Q1L292"/>
<evidence type="ECO:0000256" key="1">
    <source>
        <dbReference type="SAM" id="Coils"/>
    </source>
</evidence>
<gene>
    <name evidence="3" type="ORF">K7X08_029196</name>
</gene>
<keyword evidence="1" id="KW-0175">Coiled coil</keyword>
<feature type="transmembrane region" description="Helical" evidence="2">
    <location>
        <begin position="80"/>
        <end position="103"/>
    </location>
</feature>
<comment type="caution">
    <text evidence="3">The sequence shown here is derived from an EMBL/GenBank/DDBJ whole genome shotgun (WGS) entry which is preliminary data.</text>
</comment>
<dbReference type="GO" id="GO:0061817">
    <property type="term" value="P:endoplasmic reticulum-plasma membrane tethering"/>
    <property type="evidence" value="ECO:0007669"/>
    <property type="project" value="TreeGrafter"/>
</dbReference>
<dbReference type="PANTHER" id="PTHR10809:SF42">
    <property type="entry name" value="VESICLE-ASSOCIATED PROTEIN 2-1"/>
    <property type="match status" value="1"/>
</dbReference>
<keyword evidence="2" id="KW-0812">Transmembrane</keyword>
<dbReference type="Gene3D" id="2.60.40.10">
    <property type="entry name" value="Immunoglobulins"/>
    <property type="match status" value="1"/>
</dbReference>
<dbReference type="InterPro" id="IPR016763">
    <property type="entry name" value="VAP"/>
</dbReference>
<sequence length="109" mass="12351">MSVVTLQAQKEYPPDMQCKDKFLLESTIVNNDADELPPDTSQAVQRARDERDAVFRQTQQLQQELEVLKRRKNRRSDAGFSLKFALLVGLIGLVVGFLLKLLMSSPSTE</sequence>
<dbReference type="InterPro" id="IPR013783">
    <property type="entry name" value="Ig-like_fold"/>
</dbReference>
<dbReference type="PANTHER" id="PTHR10809">
    <property type="entry name" value="VESICLE-ASSOCIATED MEMBRANE PROTEIN-ASSOCIATED PROTEIN"/>
    <property type="match status" value="1"/>
</dbReference>